<keyword evidence="4" id="KW-1185">Reference proteome</keyword>
<dbReference type="STRING" id="1004.SAMN05661012_02409"/>
<dbReference type="RefSeq" id="WP_072360229.1">
    <property type="nucleotide sequence ID" value="NZ_CP139972.1"/>
</dbReference>
<accession>A0A1K1Q034</accession>
<dbReference type="Proteomes" id="UP000183788">
    <property type="component" value="Unassembled WGS sequence"/>
</dbReference>
<name>A0A1K1Q034_9BACT</name>
<gene>
    <name evidence="1" type="ORF">SAMN05661012_02409</name>
    <name evidence="2" type="ORF">SR876_15785</name>
</gene>
<dbReference type="EMBL" id="FPIZ01000006">
    <property type="protein sequence ID" value="SFW53097.1"/>
    <property type="molecule type" value="Genomic_DNA"/>
</dbReference>
<evidence type="ECO:0000313" key="2">
    <source>
        <dbReference type="EMBL" id="WQG92981.1"/>
    </source>
</evidence>
<evidence type="ECO:0000313" key="1">
    <source>
        <dbReference type="EMBL" id="SFW53097.1"/>
    </source>
</evidence>
<evidence type="ECO:0000313" key="4">
    <source>
        <dbReference type="Proteomes" id="UP001326715"/>
    </source>
</evidence>
<reference evidence="2 4" key="2">
    <citation type="submission" date="2023-11" db="EMBL/GenBank/DDBJ databases">
        <title>MicrobeMod: A computational toolkit for identifying prokaryotic methylation and restriction-modification with nanopore sequencing.</title>
        <authorList>
            <person name="Crits-Christoph A."/>
            <person name="Kang S.C."/>
            <person name="Lee H."/>
            <person name="Ostrov N."/>
        </authorList>
    </citation>
    <scope>NUCLEOTIDE SEQUENCE [LARGE SCALE GENOMIC DNA]</scope>
    <source>
        <strain evidence="2 4">ATCC 23090</strain>
    </source>
</reference>
<dbReference type="EMBL" id="CP140154">
    <property type="protein sequence ID" value="WQG92981.1"/>
    <property type="molecule type" value="Genomic_DNA"/>
</dbReference>
<dbReference type="AlphaFoldDB" id="A0A1K1Q034"/>
<organism evidence="1 3">
    <name type="scientific">Chitinophaga sancti</name>
    <dbReference type="NCBI Taxonomy" id="1004"/>
    <lineage>
        <taxon>Bacteria</taxon>
        <taxon>Pseudomonadati</taxon>
        <taxon>Bacteroidota</taxon>
        <taxon>Chitinophagia</taxon>
        <taxon>Chitinophagales</taxon>
        <taxon>Chitinophagaceae</taxon>
        <taxon>Chitinophaga</taxon>
    </lineage>
</organism>
<evidence type="ECO:0000313" key="3">
    <source>
        <dbReference type="Proteomes" id="UP000183788"/>
    </source>
</evidence>
<proteinExistence type="predicted"/>
<reference evidence="1 3" key="1">
    <citation type="submission" date="2016-11" db="EMBL/GenBank/DDBJ databases">
        <authorList>
            <person name="Jaros S."/>
            <person name="Januszkiewicz K."/>
            <person name="Wedrychowicz H."/>
        </authorList>
    </citation>
    <scope>NUCLEOTIDE SEQUENCE [LARGE SCALE GENOMIC DNA]</scope>
    <source>
        <strain evidence="1 3">DSM 784</strain>
    </source>
</reference>
<sequence length="78" mass="9222">MIVIKLTPDQRRRYAFAFLKEHTKFPEKIRMEGVIGNKVYCWNGRIALVVIVEEENKKVYAEINNGVETMFFKDLNID</sequence>
<dbReference type="Proteomes" id="UP001326715">
    <property type="component" value="Chromosome"/>
</dbReference>
<protein>
    <submittedName>
        <fullName evidence="1">Uncharacterized protein</fullName>
    </submittedName>
</protein>